<dbReference type="RefSeq" id="WP_154276909.1">
    <property type="nucleotide sequence ID" value="NZ_WKQN01000004.1"/>
</dbReference>
<proteinExistence type="predicted"/>
<evidence type="ECO:0000256" key="1">
    <source>
        <dbReference type="SAM" id="MobiDB-lite"/>
    </source>
</evidence>
<evidence type="ECO:0000313" key="3">
    <source>
        <dbReference type="Proteomes" id="UP000461506"/>
    </source>
</evidence>
<dbReference type="Proteomes" id="UP000461506">
    <property type="component" value="Unassembled WGS sequence"/>
</dbReference>
<evidence type="ECO:0000313" key="2">
    <source>
        <dbReference type="EMBL" id="MSC63005.1"/>
    </source>
</evidence>
<gene>
    <name evidence="2" type="ORF">GKD95_06560</name>
</gene>
<feature type="region of interest" description="Disordered" evidence="1">
    <location>
        <begin position="80"/>
        <end position="174"/>
    </location>
</feature>
<reference evidence="2 3" key="1">
    <citation type="journal article" date="2019" name="Nat. Med.">
        <title>A library of human gut bacterial isolates paired with longitudinal multiomics data enables mechanistic microbiome research.</title>
        <authorList>
            <person name="Poyet M."/>
            <person name="Groussin M."/>
            <person name="Gibbons S.M."/>
            <person name="Avila-Pacheco J."/>
            <person name="Jiang X."/>
            <person name="Kearney S.M."/>
            <person name="Perrotta A.R."/>
            <person name="Berdy B."/>
            <person name="Zhao S."/>
            <person name="Lieberman T.D."/>
            <person name="Swanson P.K."/>
            <person name="Smith M."/>
            <person name="Roesemann S."/>
            <person name="Alexander J.E."/>
            <person name="Rich S.A."/>
            <person name="Livny J."/>
            <person name="Vlamakis H."/>
            <person name="Clish C."/>
            <person name="Bullock K."/>
            <person name="Deik A."/>
            <person name="Scott J."/>
            <person name="Pierce K.A."/>
            <person name="Xavier R.J."/>
            <person name="Alm E.J."/>
        </authorList>
    </citation>
    <scope>NUCLEOTIDE SEQUENCE [LARGE SCALE GENOMIC DNA]</scope>
    <source>
        <strain evidence="2 3">BIOML-A1</strain>
    </source>
</reference>
<feature type="compositionally biased region" description="Basic and acidic residues" evidence="1">
    <location>
        <begin position="143"/>
        <end position="168"/>
    </location>
</feature>
<dbReference type="AlphaFoldDB" id="A0A844DU96"/>
<organism evidence="2 3">
    <name type="scientific">Faecalibacterium prausnitzii</name>
    <dbReference type="NCBI Taxonomy" id="853"/>
    <lineage>
        <taxon>Bacteria</taxon>
        <taxon>Bacillati</taxon>
        <taxon>Bacillota</taxon>
        <taxon>Clostridia</taxon>
        <taxon>Eubacteriales</taxon>
        <taxon>Oscillospiraceae</taxon>
        <taxon>Faecalibacterium</taxon>
    </lineage>
</organism>
<dbReference type="EMBL" id="WKQN01000004">
    <property type="protein sequence ID" value="MSC63005.1"/>
    <property type="molecule type" value="Genomic_DNA"/>
</dbReference>
<accession>A0A844DU96</accession>
<name>A0A844DU96_9FIRM</name>
<protein>
    <submittedName>
        <fullName evidence="2">Uncharacterized protein</fullName>
    </submittedName>
</protein>
<feature type="compositionally biased region" description="Basic and acidic residues" evidence="1">
    <location>
        <begin position="108"/>
        <end position="130"/>
    </location>
</feature>
<sequence>MAKKKAPQRLAGAEESCISPEQEAIIQWFRTVKFRKNLLGGVDEAAMWKKLEELYALYEAAIRAERTRYNVLLEQQTGSLPLDTTEGDSFAKGSPTRATTTTAASGGNREELLGQRPAGRECKTLHEADAGSRNPDAVTAKPVTERFSPDADERSETDSSDPQKEAHSDAPAGQ</sequence>
<comment type="caution">
    <text evidence="2">The sequence shown here is derived from an EMBL/GenBank/DDBJ whole genome shotgun (WGS) entry which is preliminary data.</text>
</comment>